<dbReference type="Pfam" id="PF09339">
    <property type="entry name" value="HTH_IclR"/>
    <property type="match status" value="1"/>
</dbReference>
<keyword evidence="1" id="KW-0805">Transcription regulation</keyword>
<proteinExistence type="predicted"/>
<organism evidence="6 7">
    <name type="scientific">Nocardioides vastitatis</name>
    <dbReference type="NCBI Taxonomy" id="2568655"/>
    <lineage>
        <taxon>Bacteria</taxon>
        <taxon>Bacillati</taxon>
        <taxon>Actinomycetota</taxon>
        <taxon>Actinomycetes</taxon>
        <taxon>Propionibacteriales</taxon>
        <taxon>Nocardioidaceae</taxon>
        <taxon>Nocardioides</taxon>
    </lineage>
</organism>
<dbReference type="InterPro" id="IPR050707">
    <property type="entry name" value="HTH_MetabolicPath_Reg"/>
</dbReference>
<dbReference type="SUPFAM" id="SSF46785">
    <property type="entry name" value="Winged helix' DNA-binding domain"/>
    <property type="match status" value="1"/>
</dbReference>
<keyword evidence="3" id="KW-0804">Transcription</keyword>
<dbReference type="RefSeq" id="WP_168798354.1">
    <property type="nucleotide sequence ID" value="NZ_JBHSNS010000002.1"/>
</dbReference>
<dbReference type="InterPro" id="IPR005471">
    <property type="entry name" value="Tscrpt_reg_IclR_N"/>
</dbReference>
<dbReference type="EMBL" id="JBHSNS010000002">
    <property type="protein sequence ID" value="MFC5728920.1"/>
    <property type="molecule type" value="Genomic_DNA"/>
</dbReference>
<dbReference type="PANTHER" id="PTHR30136:SF35">
    <property type="entry name" value="HTH-TYPE TRANSCRIPTIONAL REGULATOR RV1719"/>
    <property type="match status" value="1"/>
</dbReference>
<feature type="domain" description="IclR-ED" evidence="5">
    <location>
        <begin position="65"/>
        <end position="247"/>
    </location>
</feature>
<evidence type="ECO:0000259" key="4">
    <source>
        <dbReference type="PROSITE" id="PS51077"/>
    </source>
</evidence>
<protein>
    <submittedName>
        <fullName evidence="6">IclR family transcriptional regulator</fullName>
    </submittedName>
</protein>
<gene>
    <name evidence="6" type="ORF">ACFPQB_08315</name>
</gene>
<evidence type="ECO:0000259" key="5">
    <source>
        <dbReference type="PROSITE" id="PS51078"/>
    </source>
</evidence>
<dbReference type="Gene3D" id="1.10.10.10">
    <property type="entry name" value="Winged helix-like DNA-binding domain superfamily/Winged helix DNA-binding domain"/>
    <property type="match status" value="1"/>
</dbReference>
<sequence>MNPARLDRALKILEYLAHHQEGSALKGMCEDLDLPMSSAHDLMAALVELDVVRQSDPKTYILGPRALVLALSILDSIDLRQVTRPFLARLCEQVGENTYLALRSGSTVTYADRHEAGQNVAIVMKLGSPRPLHATSIGKLLSAFNPDLEAEALKPAHLEPLTARTIIERDALRAELAMIRERGYSVTDGESVEGIVAIATPIFSATGAVDAAVHISAPRGRLTGDRLPVVLTEMLRTSAAISEQLGAPSEVVRPDLASVAALEADRVRRGHARGLT</sequence>
<dbReference type="SUPFAM" id="SSF55781">
    <property type="entry name" value="GAF domain-like"/>
    <property type="match status" value="1"/>
</dbReference>
<evidence type="ECO:0000256" key="1">
    <source>
        <dbReference type="ARBA" id="ARBA00023015"/>
    </source>
</evidence>
<evidence type="ECO:0000313" key="6">
    <source>
        <dbReference type="EMBL" id="MFC5728920.1"/>
    </source>
</evidence>
<dbReference type="InterPro" id="IPR036388">
    <property type="entry name" value="WH-like_DNA-bd_sf"/>
</dbReference>
<dbReference type="Proteomes" id="UP001596072">
    <property type="component" value="Unassembled WGS sequence"/>
</dbReference>
<dbReference type="PROSITE" id="PS51077">
    <property type="entry name" value="HTH_ICLR"/>
    <property type="match status" value="1"/>
</dbReference>
<reference evidence="7" key="1">
    <citation type="journal article" date="2019" name="Int. J. Syst. Evol. Microbiol.">
        <title>The Global Catalogue of Microorganisms (GCM) 10K type strain sequencing project: providing services to taxonomists for standard genome sequencing and annotation.</title>
        <authorList>
            <consortium name="The Broad Institute Genomics Platform"/>
            <consortium name="The Broad Institute Genome Sequencing Center for Infectious Disease"/>
            <person name="Wu L."/>
            <person name="Ma J."/>
        </authorList>
    </citation>
    <scope>NUCLEOTIDE SEQUENCE [LARGE SCALE GENOMIC DNA]</scope>
    <source>
        <strain evidence="7">YIM 94188</strain>
    </source>
</reference>
<evidence type="ECO:0000256" key="2">
    <source>
        <dbReference type="ARBA" id="ARBA00023125"/>
    </source>
</evidence>
<keyword evidence="2" id="KW-0238">DNA-binding</keyword>
<dbReference type="Pfam" id="PF01614">
    <property type="entry name" value="IclR_C"/>
    <property type="match status" value="1"/>
</dbReference>
<dbReference type="InterPro" id="IPR029016">
    <property type="entry name" value="GAF-like_dom_sf"/>
</dbReference>
<dbReference type="PROSITE" id="PS51078">
    <property type="entry name" value="ICLR_ED"/>
    <property type="match status" value="1"/>
</dbReference>
<dbReference type="PANTHER" id="PTHR30136">
    <property type="entry name" value="HELIX-TURN-HELIX TRANSCRIPTIONAL REGULATOR, ICLR FAMILY"/>
    <property type="match status" value="1"/>
</dbReference>
<evidence type="ECO:0000313" key="7">
    <source>
        <dbReference type="Proteomes" id="UP001596072"/>
    </source>
</evidence>
<feature type="domain" description="HTH iclR-type" evidence="4">
    <location>
        <begin position="3"/>
        <end position="64"/>
    </location>
</feature>
<comment type="caution">
    <text evidence="6">The sequence shown here is derived from an EMBL/GenBank/DDBJ whole genome shotgun (WGS) entry which is preliminary data.</text>
</comment>
<keyword evidence="7" id="KW-1185">Reference proteome</keyword>
<accession>A0ABW0ZJV1</accession>
<name>A0ABW0ZJV1_9ACTN</name>
<evidence type="ECO:0000256" key="3">
    <source>
        <dbReference type="ARBA" id="ARBA00023163"/>
    </source>
</evidence>
<dbReference type="Gene3D" id="3.30.450.40">
    <property type="match status" value="1"/>
</dbReference>
<dbReference type="InterPro" id="IPR014757">
    <property type="entry name" value="Tscrpt_reg_IclR_C"/>
</dbReference>
<dbReference type="SMART" id="SM00346">
    <property type="entry name" value="HTH_ICLR"/>
    <property type="match status" value="1"/>
</dbReference>
<dbReference type="InterPro" id="IPR036390">
    <property type="entry name" value="WH_DNA-bd_sf"/>
</dbReference>